<dbReference type="NCBIfam" id="TIGR02794">
    <property type="entry name" value="tolA_full"/>
    <property type="match status" value="1"/>
</dbReference>
<keyword evidence="2" id="KW-0812">Transmembrane</keyword>
<keyword evidence="4" id="KW-1185">Reference proteome</keyword>
<dbReference type="Gene3D" id="3.30.1150.10">
    <property type="match status" value="1"/>
</dbReference>
<evidence type="ECO:0000313" key="3">
    <source>
        <dbReference type="EMBL" id="QIV94168.1"/>
    </source>
</evidence>
<name>A0A6M3HSI4_9GAMM</name>
<dbReference type="GO" id="GO:0016020">
    <property type="term" value="C:membrane"/>
    <property type="evidence" value="ECO:0007669"/>
    <property type="project" value="InterPro"/>
</dbReference>
<keyword evidence="2" id="KW-1133">Transmembrane helix</keyword>
<proteinExistence type="predicted"/>
<sequence>MANLNYRKILGYFRKQIDNNPFLIKAVIIHIVIVVMLYVLSYISLLKFDSTVRLQAQIVEASKQMQVIQATSITSGELNNQIQTYEQQQQKLRKIREAVDKAREQAIIKAKEEAKRKASEERLAKAEAERLRLEQEKKEQIEAQKKAQEEAKRKAEAEKLKLEQEKKAKLEAQEKAKKAAKEEVERKAREERLAKAKTEAEAAAKKQIEQNQAQSAIASYISEYQDRVGSNWIKDSCRGIYDLPRAIIRNGRFVKLTGTSGNYSCDQSLVDAIKNTTPPTISNSVAKQTIQSENISFIFKQS</sequence>
<accession>A0A6M3HSI4</accession>
<evidence type="ECO:0000313" key="4">
    <source>
        <dbReference type="Proteomes" id="UP000503320"/>
    </source>
</evidence>
<dbReference type="GO" id="GO:0043213">
    <property type="term" value="P:bacteriocin transport"/>
    <property type="evidence" value="ECO:0007669"/>
    <property type="project" value="InterPro"/>
</dbReference>
<dbReference type="GO" id="GO:0019534">
    <property type="term" value="F:toxin transmembrane transporter activity"/>
    <property type="evidence" value="ECO:0007669"/>
    <property type="project" value="InterPro"/>
</dbReference>
<feature type="coiled-coil region" evidence="1">
    <location>
        <begin position="75"/>
        <end position="206"/>
    </location>
</feature>
<dbReference type="InterPro" id="IPR014161">
    <property type="entry name" value="Tol-Pal_TolA"/>
</dbReference>
<evidence type="ECO:0000256" key="1">
    <source>
        <dbReference type="SAM" id="Coils"/>
    </source>
</evidence>
<evidence type="ECO:0000256" key="2">
    <source>
        <dbReference type="SAM" id="Phobius"/>
    </source>
</evidence>
<dbReference type="RefSeq" id="WP_035721358.1">
    <property type="nucleotide sequence ID" value="NZ_CP038017.1"/>
</dbReference>
<gene>
    <name evidence="3" type="primary">tolA</name>
    <name evidence="3" type="ORF">E3E15_01865</name>
</gene>
<feature type="transmembrane region" description="Helical" evidence="2">
    <location>
        <begin position="22"/>
        <end position="45"/>
    </location>
</feature>
<dbReference type="AlphaFoldDB" id="A0A6M3HSI4"/>
<keyword evidence="2" id="KW-0472">Membrane</keyword>
<keyword evidence="1" id="KW-0175">Coiled coil</keyword>
<dbReference type="KEGG" id="afri:E3E15_01865"/>
<dbReference type="Proteomes" id="UP000503320">
    <property type="component" value="Chromosome"/>
</dbReference>
<reference evidence="3 4" key="1">
    <citation type="submission" date="2019-03" db="EMBL/GenBank/DDBJ databases">
        <title>Complete Genome Sequence of Allofrancisella frigidaquae Strain SYSU 10HL1970 Isolated from Water-Cooling Systems in China.</title>
        <authorList>
            <person name="Ohrman C."/>
            <person name="Uneklint I."/>
            <person name="Sjodin A."/>
        </authorList>
    </citation>
    <scope>NUCLEOTIDE SEQUENCE [LARGE SCALE GENOMIC DNA]</scope>
    <source>
        <strain evidence="3 4">SYSU 10HL1970</strain>
    </source>
</reference>
<protein>
    <submittedName>
        <fullName evidence="3">Cell envelope integrity protein TolA</fullName>
    </submittedName>
</protein>
<organism evidence="3 4">
    <name type="scientific">Allofrancisella frigidaquae</name>
    <dbReference type="NCBI Taxonomy" id="1085644"/>
    <lineage>
        <taxon>Bacteria</taxon>
        <taxon>Pseudomonadati</taxon>
        <taxon>Pseudomonadota</taxon>
        <taxon>Gammaproteobacteria</taxon>
        <taxon>Thiotrichales</taxon>
        <taxon>Francisellaceae</taxon>
        <taxon>Allofrancisella</taxon>
    </lineage>
</organism>
<dbReference type="EMBL" id="CP038017">
    <property type="protein sequence ID" value="QIV94168.1"/>
    <property type="molecule type" value="Genomic_DNA"/>
</dbReference>